<evidence type="ECO:0000256" key="3">
    <source>
        <dbReference type="ARBA" id="ARBA00023125"/>
    </source>
</evidence>
<gene>
    <name evidence="7" type="ORF">Kalk_08680</name>
</gene>
<dbReference type="OrthoDB" id="9797176at2"/>
<reference evidence="8" key="1">
    <citation type="submission" date="2017-08" db="EMBL/GenBank/DDBJ databases">
        <title>Direct submision.</title>
        <authorList>
            <person name="Kim S.-J."/>
            <person name="Rhee S.-K."/>
        </authorList>
    </citation>
    <scope>NUCLEOTIDE SEQUENCE [LARGE SCALE GENOMIC DNA]</scope>
    <source>
        <strain evidence="8">GI5</strain>
    </source>
</reference>
<dbReference type="NCBIfam" id="NF007673">
    <property type="entry name" value="PRK10348.1"/>
    <property type="match status" value="1"/>
</dbReference>
<dbReference type="Gene3D" id="3.10.290.10">
    <property type="entry name" value="RNA-binding S4 domain"/>
    <property type="match status" value="1"/>
</dbReference>
<dbReference type="SUPFAM" id="SSF55174">
    <property type="entry name" value="Alpha-L RNA-binding motif"/>
    <property type="match status" value="1"/>
</dbReference>
<dbReference type="PIRSF" id="PIRSF016821">
    <property type="entry name" value="HSP15"/>
    <property type="match status" value="1"/>
</dbReference>
<feature type="compositionally biased region" description="Polar residues" evidence="5">
    <location>
        <begin position="129"/>
        <end position="139"/>
    </location>
</feature>
<dbReference type="InterPro" id="IPR002942">
    <property type="entry name" value="S4_RNA-bd"/>
</dbReference>
<evidence type="ECO:0000256" key="4">
    <source>
        <dbReference type="PIRNR" id="PIRNR016821"/>
    </source>
</evidence>
<evidence type="ECO:0000313" key="8">
    <source>
        <dbReference type="Proteomes" id="UP000235116"/>
    </source>
</evidence>
<evidence type="ECO:0000259" key="6">
    <source>
        <dbReference type="SMART" id="SM00363"/>
    </source>
</evidence>
<dbReference type="Pfam" id="PF01479">
    <property type="entry name" value="S4"/>
    <property type="match status" value="1"/>
</dbReference>
<evidence type="ECO:0000256" key="1">
    <source>
        <dbReference type="ARBA" id="ARBA00008396"/>
    </source>
</evidence>
<dbReference type="InterPro" id="IPR025708">
    <property type="entry name" value="HSP15"/>
</dbReference>
<sequence>MGQTDNGRSDTHTKIRLDKWLWAARFYKTRSIAKDMIDGGKVHYEGHRVKASKEVSLGAQIRLRQGFDEKTVVVLSLSDRRGNASIAATLYEETQESIEKRQLASAQRKAMNAAAPGTESRPNKKQRRQINQFKSQQSD</sequence>
<keyword evidence="2 4" id="KW-0694">RNA-binding</keyword>
<protein>
    <recommendedName>
        <fullName evidence="4">Heat shock protein 15</fullName>
    </recommendedName>
</protein>
<dbReference type="Proteomes" id="UP000235116">
    <property type="component" value="Chromosome"/>
</dbReference>
<keyword evidence="3 4" id="KW-0238">DNA-binding</keyword>
<dbReference type="RefSeq" id="WP_101893858.1">
    <property type="nucleotide sequence ID" value="NZ_CP022684.1"/>
</dbReference>
<dbReference type="SMART" id="SM00363">
    <property type="entry name" value="S4"/>
    <property type="match status" value="1"/>
</dbReference>
<feature type="domain" description="RNA-binding S4" evidence="6">
    <location>
        <begin position="15"/>
        <end position="78"/>
    </location>
</feature>
<dbReference type="GO" id="GO:0034605">
    <property type="term" value="P:cellular response to heat"/>
    <property type="evidence" value="ECO:0007669"/>
    <property type="project" value="InterPro"/>
</dbReference>
<dbReference type="GO" id="GO:0043023">
    <property type="term" value="F:ribosomal large subunit binding"/>
    <property type="evidence" value="ECO:0007669"/>
    <property type="project" value="InterPro"/>
</dbReference>
<feature type="region of interest" description="Disordered" evidence="5">
    <location>
        <begin position="99"/>
        <end position="139"/>
    </location>
</feature>
<dbReference type="AlphaFoldDB" id="A0A2K9LJZ4"/>
<dbReference type="GO" id="GO:0003677">
    <property type="term" value="F:DNA binding"/>
    <property type="evidence" value="ECO:0007669"/>
    <property type="project" value="UniProtKB-KW"/>
</dbReference>
<organism evidence="7 8">
    <name type="scientific">Ketobacter alkanivorans</name>
    <dbReference type="NCBI Taxonomy" id="1917421"/>
    <lineage>
        <taxon>Bacteria</taxon>
        <taxon>Pseudomonadati</taxon>
        <taxon>Pseudomonadota</taxon>
        <taxon>Gammaproteobacteria</taxon>
        <taxon>Pseudomonadales</taxon>
        <taxon>Ketobacteraceae</taxon>
        <taxon>Ketobacter</taxon>
    </lineage>
</organism>
<comment type="similarity">
    <text evidence="1 4">Belongs to the HSP15 family.</text>
</comment>
<evidence type="ECO:0000256" key="2">
    <source>
        <dbReference type="ARBA" id="ARBA00022884"/>
    </source>
</evidence>
<accession>A0A2K9LJZ4</accession>
<dbReference type="InterPro" id="IPR036986">
    <property type="entry name" value="S4_RNA-bd_sf"/>
</dbReference>
<dbReference type="PROSITE" id="PS50889">
    <property type="entry name" value="S4"/>
    <property type="match status" value="1"/>
</dbReference>
<dbReference type="CDD" id="cd00165">
    <property type="entry name" value="S4"/>
    <property type="match status" value="1"/>
</dbReference>
<dbReference type="KEGG" id="kak:Kalk_08680"/>
<dbReference type="EMBL" id="CP022684">
    <property type="protein sequence ID" value="AUM12491.1"/>
    <property type="molecule type" value="Genomic_DNA"/>
</dbReference>
<keyword evidence="8" id="KW-1185">Reference proteome</keyword>
<dbReference type="GO" id="GO:0003727">
    <property type="term" value="F:single-stranded RNA binding"/>
    <property type="evidence" value="ECO:0007669"/>
    <property type="project" value="InterPro"/>
</dbReference>
<name>A0A2K9LJZ4_9GAMM</name>
<proteinExistence type="inferred from homology"/>
<evidence type="ECO:0000313" key="7">
    <source>
        <dbReference type="EMBL" id="AUM12491.1"/>
    </source>
</evidence>
<evidence type="ECO:0000256" key="5">
    <source>
        <dbReference type="SAM" id="MobiDB-lite"/>
    </source>
</evidence>